<evidence type="ECO:0000256" key="1">
    <source>
        <dbReference type="ARBA" id="ARBA00023015"/>
    </source>
</evidence>
<dbReference type="PANTHER" id="PTHR30136:SF24">
    <property type="entry name" value="HTH-TYPE TRANSCRIPTIONAL REPRESSOR ALLR"/>
    <property type="match status" value="1"/>
</dbReference>
<dbReference type="Pfam" id="PF09339">
    <property type="entry name" value="HTH_IclR"/>
    <property type="match status" value="1"/>
</dbReference>
<dbReference type="Pfam" id="PF01614">
    <property type="entry name" value="IclR_C"/>
    <property type="match status" value="1"/>
</dbReference>
<evidence type="ECO:0000313" key="7">
    <source>
        <dbReference type="Proteomes" id="UP001209654"/>
    </source>
</evidence>
<proteinExistence type="predicted"/>
<dbReference type="InterPro" id="IPR029016">
    <property type="entry name" value="GAF-like_dom_sf"/>
</dbReference>
<dbReference type="SUPFAM" id="SSF55781">
    <property type="entry name" value="GAF domain-like"/>
    <property type="match status" value="1"/>
</dbReference>
<reference evidence="6 7" key="1">
    <citation type="journal article" date="2023" name="Int. J. Syst. Evol. Microbiol.">
        <title>Arthrobacter mangrovi sp. nov., an actinobacterium isolated from the rhizosphere of a mangrove.</title>
        <authorList>
            <person name="Hamada M."/>
            <person name="Saitou S."/>
            <person name="Enomoto N."/>
            <person name="Nanri K."/>
            <person name="Hidaka K."/>
            <person name="Miura T."/>
            <person name="Tamura T."/>
        </authorList>
    </citation>
    <scope>NUCLEOTIDE SEQUENCE [LARGE SCALE GENOMIC DNA]</scope>
    <source>
        <strain evidence="6 7">NBRC 112813</strain>
    </source>
</reference>
<dbReference type="InterPro" id="IPR036390">
    <property type="entry name" value="WH_DNA-bd_sf"/>
</dbReference>
<dbReference type="PROSITE" id="PS51078">
    <property type="entry name" value="ICLR_ED"/>
    <property type="match status" value="1"/>
</dbReference>
<dbReference type="Proteomes" id="UP001209654">
    <property type="component" value="Unassembled WGS sequence"/>
</dbReference>
<keyword evidence="1" id="KW-0805">Transcription regulation</keyword>
<dbReference type="Gene3D" id="1.10.10.10">
    <property type="entry name" value="Winged helix-like DNA-binding domain superfamily/Winged helix DNA-binding domain"/>
    <property type="match status" value="1"/>
</dbReference>
<sequence>MLTGMASVRKAFALLDVVASNSRGMSAKEIAAALDMPLPTVYRLLKTLVASEHLVHLKDESRYGLGYKLHALDSSLRRQIGTPPAVARLIRELHVRADAAAYYAVHRGDDIVVAHVVDSPARPRITPMGFGFNDAAHATAFGKVLLAAMDPERRAAYLERHGLPEMTDRTISSPDQLEAELRNVLACGIAVEREEFIRGASCMAAPVTSPAGQTIGSVAVSMDPEDFAGRCARTEALLRDTADKVSRALRGTPMLQL</sequence>
<feature type="domain" description="IclR-ED" evidence="5">
    <location>
        <begin position="68"/>
        <end position="251"/>
    </location>
</feature>
<keyword evidence="7" id="KW-1185">Reference proteome</keyword>
<dbReference type="PROSITE" id="PS51077">
    <property type="entry name" value="HTH_ICLR"/>
    <property type="match status" value="1"/>
</dbReference>
<name>A0ABQ5MT81_9MICC</name>
<dbReference type="EMBL" id="BRVS01000006">
    <property type="protein sequence ID" value="GLB67188.1"/>
    <property type="molecule type" value="Genomic_DNA"/>
</dbReference>
<gene>
    <name evidence="6" type="ORF">AHIS1636_16270</name>
</gene>
<keyword evidence="2" id="KW-0238">DNA-binding</keyword>
<dbReference type="InterPro" id="IPR014757">
    <property type="entry name" value="Tscrpt_reg_IclR_C"/>
</dbReference>
<accession>A0ABQ5MT81</accession>
<evidence type="ECO:0000256" key="2">
    <source>
        <dbReference type="ARBA" id="ARBA00023125"/>
    </source>
</evidence>
<evidence type="ECO:0000313" key="6">
    <source>
        <dbReference type="EMBL" id="GLB67188.1"/>
    </source>
</evidence>
<keyword evidence="3" id="KW-0804">Transcription</keyword>
<organism evidence="6 7">
    <name type="scientific">Arthrobacter mangrovi</name>
    <dbReference type="NCBI Taxonomy" id="2966350"/>
    <lineage>
        <taxon>Bacteria</taxon>
        <taxon>Bacillati</taxon>
        <taxon>Actinomycetota</taxon>
        <taxon>Actinomycetes</taxon>
        <taxon>Micrococcales</taxon>
        <taxon>Micrococcaceae</taxon>
        <taxon>Arthrobacter</taxon>
    </lineage>
</organism>
<dbReference type="SUPFAM" id="SSF46785">
    <property type="entry name" value="Winged helix' DNA-binding domain"/>
    <property type="match status" value="1"/>
</dbReference>
<evidence type="ECO:0000259" key="4">
    <source>
        <dbReference type="PROSITE" id="PS51077"/>
    </source>
</evidence>
<protein>
    <submittedName>
        <fullName evidence="6">IclR family transcriptional regulator</fullName>
    </submittedName>
</protein>
<evidence type="ECO:0000256" key="3">
    <source>
        <dbReference type="ARBA" id="ARBA00023163"/>
    </source>
</evidence>
<dbReference type="InterPro" id="IPR050707">
    <property type="entry name" value="HTH_MetabolicPath_Reg"/>
</dbReference>
<comment type="caution">
    <text evidence="6">The sequence shown here is derived from an EMBL/GenBank/DDBJ whole genome shotgun (WGS) entry which is preliminary data.</text>
</comment>
<dbReference type="InterPro" id="IPR005471">
    <property type="entry name" value="Tscrpt_reg_IclR_N"/>
</dbReference>
<dbReference type="SMART" id="SM00346">
    <property type="entry name" value="HTH_ICLR"/>
    <property type="match status" value="1"/>
</dbReference>
<dbReference type="Gene3D" id="3.30.450.40">
    <property type="match status" value="1"/>
</dbReference>
<evidence type="ECO:0000259" key="5">
    <source>
        <dbReference type="PROSITE" id="PS51078"/>
    </source>
</evidence>
<feature type="domain" description="HTH iclR-type" evidence="4">
    <location>
        <begin position="5"/>
        <end position="67"/>
    </location>
</feature>
<dbReference type="PANTHER" id="PTHR30136">
    <property type="entry name" value="HELIX-TURN-HELIX TRANSCRIPTIONAL REGULATOR, ICLR FAMILY"/>
    <property type="match status" value="1"/>
</dbReference>
<dbReference type="InterPro" id="IPR036388">
    <property type="entry name" value="WH-like_DNA-bd_sf"/>
</dbReference>